<dbReference type="PANTHER" id="PTHR38597:SF1">
    <property type="entry name" value="BLL3834 PROTEIN"/>
    <property type="match status" value="1"/>
</dbReference>
<sequence>MAFDWNASGLTTILTAALKQAIKGQEKQLGLFICGGKGKTSRKTPTEIQNWGW</sequence>
<name>X1RFY0_9ZZZZ</name>
<dbReference type="EMBL" id="BARV01044645">
    <property type="protein sequence ID" value="GAI62050.1"/>
    <property type="molecule type" value="Genomic_DNA"/>
</dbReference>
<dbReference type="InterPro" id="IPR008482">
    <property type="entry name" value="DUF763"/>
</dbReference>
<evidence type="ECO:0000313" key="1">
    <source>
        <dbReference type="EMBL" id="GAI62050.1"/>
    </source>
</evidence>
<comment type="caution">
    <text evidence="1">The sequence shown here is derived from an EMBL/GenBank/DDBJ whole genome shotgun (WGS) entry which is preliminary data.</text>
</comment>
<gene>
    <name evidence="1" type="ORF">S06H3_65935</name>
</gene>
<feature type="non-terminal residue" evidence="1">
    <location>
        <position position="53"/>
    </location>
</feature>
<reference evidence="1" key="1">
    <citation type="journal article" date="2014" name="Front. Microbiol.">
        <title>High frequency of phylogenetically diverse reductive dehalogenase-homologous genes in deep subseafloor sedimentary metagenomes.</title>
        <authorList>
            <person name="Kawai M."/>
            <person name="Futagami T."/>
            <person name="Toyoda A."/>
            <person name="Takaki Y."/>
            <person name="Nishi S."/>
            <person name="Hori S."/>
            <person name="Arai W."/>
            <person name="Tsubouchi T."/>
            <person name="Morono Y."/>
            <person name="Uchiyama I."/>
            <person name="Ito T."/>
            <person name="Fujiyama A."/>
            <person name="Inagaki F."/>
            <person name="Takami H."/>
        </authorList>
    </citation>
    <scope>NUCLEOTIDE SEQUENCE</scope>
    <source>
        <strain evidence="1">Expedition CK06-06</strain>
    </source>
</reference>
<accession>X1RFY0</accession>
<dbReference type="Pfam" id="PF05559">
    <property type="entry name" value="DUF763"/>
    <property type="match status" value="1"/>
</dbReference>
<organism evidence="1">
    <name type="scientific">marine sediment metagenome</name>
    <dbReference type="NCBI Taxonomy" id="412755"/>
    <lineage>
        <taxon>unclassified sequences</taxon>
        <taxon>metagenomes</taxon>
        <taxon>ecological metagenomes</taxon>
    </lineage>
</organism>
<dbReference type="PANTHER" id="PTHR38597">
    <property type="entry name" value="BLL3834 PROTEIN"/>
    <property type="match status" value="1"/>
</dbReference>
<proteinExistence type="predicted"/>
<dbReference type="AlphaFoldDB" id="X1RFY0"/>
<protein>
    <submittedName>
        <fullName evidence="1">Uncharacterized protein</fullName>
    </submittedName>
</protein>